<feature type="domain" description="N-acetyltransferase" evidence="1">
    <location>
        <begin position="12"/>
        <end position="148"/>
    </location>
</feature>
<dbReference type="PANTHER" id="PTHR43792:SF16">
    <property type="entry name" value="N-ACETYLTRANSFERASE DOMAIN-CONTAINING PROTEIN"/>
    <property type="match status" value="1"/>
</dbReference>
<accession>A0A9D1TC63</accession>
<dbReference type="PANTHER" id="PTHR43792">
    <property type="entry name" value="GNAT FAMILY, PUTATIVE (AFU_ORTHOLOGUE AFUA_3G00765)-RELATED-RELATED"/>
    <property type="match status" value="1"/>
</dbReference>
<dbReference type="Pfam" id="PF13302">
    <property type="entry name" value="Acetyltransf_3"/>
    <property type="match status" value="1"/>
</dbReference>
<sequence>MGQAIERIETRRLILRHFAREDWRDLQEIAISKEQDDFSACDFAWPTDAEGVQAACAYFAADAANWAVALKETGKVICFVRQNGIEAGQEMDIGHLVNWAYAGQGYEEEALCALYRWVFSEMGVKAILARWAAADEEKLAPLKALGMRCVSVHMGDYFQPNAKGLTGQFAGATYRITKEEFAQRYGLRQ</sequence>
<dbReference type="EMBL" id="DVOT01000077">
    <property type="protein sequence ID" value="HIV27205.1"/>
    <property type="molecule type" value="Genomic_DNA"/>
</dbReference>
<comment type="caution">
    <text evidence="2">The sequence shown here is derived from an EMBL/GenBank/DDBJ whole genome shotgun (WGS) entry which is preliminary data.</text>
</comment>
<organism evidence="2 3">
    <name type="scientific">Candidatus Ornithocaccomicrobium faecavium</name>
    <dbReference type="NCBI Taxonomy" id="2840890"/>
    <lineage>
        <taxon>Bacteria</taxon>
        <taxon>Bacillati</taxon>
        <taxon>Bacillota</taxon>
        <taxon>Clostridia</taxon>
        <taxon>Candidatus Ornithocaccomicrobium</taxon>
    </lineage>
</organism>
<gene>
    <name evidence="2" type="ORF">IAA64_04505</name>
</gene>
<reference evidence="2" key="2">
    <citation type="journal article" date="2021" name="PeerJ">
        <title>Extensive microbial diversity within the chicken gut microbiome revealed by metagenomics and culture.</title>
        <authorList>
            <person name="Gilroy R."/>
            <person name="Ravi A."/>
            <person name="Getino M."/>
            <person name="Pursley I."/>
            <person name="Horton D.L."/>
            <person name="Alikhan N.F."/>
            <person name="Baker D."/>
            <person name="Gharbi K."/>
            <person name="Hall N."/>
            <person name="Watson M."/>
            <person name="Adriaenssens E.M."/>
            <person name="Foster-Nyarko E."/>
            <person name="Jarju S."/>
            <person name="Secka A."/>
            <person name="Antonio M."/>
            <person name="Oren A."/>
            <person name="Chaudhuri R.R."/>
            <person name="La Ragione R."/>
            <person name="Hildebrand F."/>
            <person name="Pallen M.J."/>
        </authorList>
    </citation>
    <scope>NUCLEOTIDE SEQUENCE</scope>
    <source>
        <strain evidence="2">CHK183-6373</strain>
    </source>
</reference>
<dbReference type="Proteomes" id="UP000886884">
    <property type="component" value="Unassembled WGS sequence"/>
</dbReference>
<evidence type="ECO:0000259" key="1">
    <source>
        <dbReference type="Pfam" id="PF13302"/>
    </source>
</evidence>
<dbReference type="InterPro" id="IPR016181">
    <property type="entry name" value="Acyl_CoA_acyltransferase"/>
</dbReference>
<reference evidence="2" key="1">
    <citation type="submission" date="2020-10" db="EMBL/GenBank/DDBJ databases">
        <authorList>
            <person name="Gilroy R."/>
        </authorList>
    </citation>
    <scope>NUCLEOTIDE SEQUENCE</scope>
    <source>
        <strain evidence="2">CHK183-6373</strain>
    </source>
</reference>
<evidence type="ECO:0000313" key="3">
    <source>
        <dbReference type="Proteomes" id="UP000886884"/>
    </source>
</evidence>
<dbReference type="Gene3D" id="3.40.630.30">
    <property type="match status" value="1"/>
</dbReference>
<dbReference type="GO" id="GO:0016747">
    <property type="term" value="F:acyltransferase activity, transferring groups other than amino-acyl groups"/>
    <property type="evidence" value="ECO:0007669"/>
    <property type="project" value="InterPro"/>
</dbReference>
<dbReference type="InterPro" id="IPR051531">
    <property type="entry name" value="N-acetyltransferase"/>
</dbReference>
<dbReference type="AlphaFoldDB" id="A0A9D1TC63"/>
<proteinExistence type="predicted"/>
<name>A0A9D1TC63_9FIRM</name>
<protein>
    <submittedName>
        <fullName evidence="2">GNAT family N-acetyltransferase</fullName>
    </submittedName>
</protein>
<evidence type="ECO:0000313" key="2">
    <source>
        <dbReference type="EMBL" id="HIV27205.1"/>
    </source>
</evidence>
<dbReference type="InterPro" id="IPR000182">
    <property type="entry name" value="GNAT_dom"/>
</dbReference>
<dbReference type="SUPFAM" id="SSF55729">
    <property type="entry name" value="Acyl-CoA N-acyltransferases (Nat)"/>
    <property type="match status" value="1"/>
</dbReference>